<reference evidence="2" key="1">
    <citation type="submission" date="2022-06" db="EMBL/GenBank/DDBJ databases">
        <title>Genome sequence of Phormidium yuhuli AB48 isolated from an industrial photobioreactor environment.</title>
        <authorList>
            <person name="Qiu Y."/>
            <person name="Noonan A.J.C."/>
            <person name="Dofher K."/>
            <person name="Koch M."/>
            <person name="Kieft B."/>
            <person name="Lin X."/>
            <person name="Ziels R.M."/>
            <person name="Hallam S.J."/>
        </authorList>
    </citation>
    <scope>NUCLEOTIDE SEQUENCE</scope>
    <source>
        <strain evidence="2">AB48</strain>
    </source>
</reference>
<feature type="transmembrane region" description="Helical" evidence="1">
    <location>
        <begin position="229"/>
        <end position="250"/>
    </location>
</feature>
<name>A0ABY5ATV8_9CYAN</name>
<feature type="transmembrane region" description="Helical" evidence="1">
    <location>
        <begin position="102"/>
        <end position="118"/>
    </location>
</feature>
<feature type="transmembrane region" description="Helical" evidence="1">
    <location>
        <begin position="138"/>
        <end position="167"/>
    </location>
</feature>
<evidence type="ECO:0000313" key="3">
    <source>
        <dbReference type="Proteomes" id="UP001056708"/>
    </source>
</evidence>
<proteinExistence type="predicted"/>
<keyword evidence="1" id="KW-0812">Transmembrane</keyword>
<dbReference type="EMBL" id="CP098611">
    <property type="protein sequence ID" value="USR92659.1"/>
    <property type="molecule type" value="Genomic_DNA"/>
</dbReference>
<sequence length="263" mass="30084">MYQDILQILNRNAAWIQWNLLLAFIPLLLSFYLFKPTQGLGLRWLTAFLTGILAALSLPSITAIVKILLEQASLLYLIFGLLITSGIAGVDSLCFPGRSRSTMWWFGCIFFILFLPNAPYLLTDIIHLIEDIRQTRSIWVLTLFAIPLYMVVLGLGFAAYTVSLVNVSSYLKAQQLSRWILPTEWTIHLLSAIGICLGRFERFNSWDIFTNPRPVIRQLLDYFTNPYDWLIIGISFLILMALYSLTKFIIQSVAIAHDIRVTQ</sequence>
<gene>
    <name evidence="2" type="ORF">NEA10_08060</name>
</gene>
<feature type="transmembrane region" description="Helical" evidence="1">
    <location>
        <begin position="74"/>
        <end position="95"/>
    </location>
</feature>
<keyword evidence="1" id="KW-1133">Transmembrane helix</keyword>
<dbReference type="InterPro" id="IPR009793">
    <property type="entry name" value="DUF1361"/>
</dbReference>
<organism evidence="2 3">
    <name type="scientific">Phormidium yuhuli AB48</name>
    <dbReference type="NCBI Taxonomy" id="2940671"/>
    <lineage>
        <taxon>Bacteria</taxon>
        <taxon>Bacillati</taxon>
        <taxon>Cyanobacteriota</taxon>
        <taxon>Cyanophyceae</taxon>
        <taxon>Oscillatoriophycideae</taxon>
        <taxon>Oscillatoriales</taxon>
        <taxon>Oscillatoriaceae</taxon>
        <taxon>Phormidium</taxon>
        <taxon>Phormidium yuhuli</taxon>
    </lineage>
</organism>
<dbReference type="Pfam" id="PF07099">
    <property type="entry name" value="DUF1361"/>
    <property type="match status" value="1"/>
</dbReference>
<dbReference type="Proteomes" id="UP001056708">
    <property type="component" value="Chromosome"/>
</dbReference>
<evidence type="ECO:0000256" key="1">
    <source>
        <dbReference type="SAM" id="Phobius"/>
    </source>
</evidence>
<feature type="transmembrane region" description="Helical" evidence="1">
    <location>
        <begin position="46"/>
        <end position="68"/>
    </location>
</feature>
<protein>
    <submittedName>
        <fullName evidence="2">DUF1361 domain-containing protein</fullName>
    </submittedName>
</protein>
<feature type="transmembrane region" description="Helical" evidence="1">
    <location>
        <begin position="15"/>
        <end position="34"/>
    </location>
</feature>
<accession>A0ABY5ATV8</accession>
<evidence type="ECO:0000313" key="2">
    <source>
        <dbReference type="EMBL" id="USR92659.1"/>
    </source>
</evidence>
<dbReference type="RefSeq" id="WP_252664806.1">
    <property type="nucleotide sequence ID" value="NZ_CP098611.1"/>
</dbReference>
<keyword evidence="1" id="KW-0472">Membrane</keyword>
<keyword evidence="3" id="KW-1185">Reference proteome</keyword>